<dbReference type="InterPro" id="IPR009057">
    <property type="entry name" value="Homeodomain-like_sf"/>
</dbReference>
<dbReference type="InterPro" id="IPR001647">
    <property type="entry name" value="HTH_TetR"/>
</dbReference>
<name>A0ABX8S7N3_9ACTN</name>
<dbReference type="Proteomes" id="UP000887023">
    <property type="component" value="Chromosome"/>
</dbReference>
<protein>
    <submittedName>
        <fullName evidence="4">TetR/AcrR family transcriptional regulator</fullName>
    </submittedName>
</protein>
<dbReference type="RefSeq" id="WP_066472956.1">
    <property type="nucleotide sequence ID" value="NZ_CBCRUZ010000008.1"/>
</dbReference>
<dbReference type="PROSITE" id="PS50977">
    <property type="entry name" value="HTH_TETR_2"/>
    <property type="match status" value="1"/>
</dbReference>
<dbReference type="SUPFAM" id="SSF46689">
    <property type="entry name" value="Homeodomain-like"/>
    <property type="match status" value="1"/>
</dbReference>
<dbReference type="PANTHER" id="PTHR30055">
    <property type="entry name" value="HTH-TYPE TRANSCRIPTIONAL REGULATOR RUTR"/>
    <property type="match status" value="1"/>
</dbReference>
<evidence type="ECO:0000259" key="3">
    <source>
        <dbReference type="PROSITE" id="PS50977"/>
    </source>
</evidence>
<evidence type="ECO:0000256" key="2">
    <source>
        <dbReference type="PROSITE-ProRule" id="PRU00335"/>
    </source>
</evidence>
<dbReference type="Gene3D" id="1.10.357.10">
    <property type="entry name" value="Tetracycline Repressor, domain 2"/>
    <property type="match status" value="1"/>
</dbReference>
<dbReference type="EMBL" id="CP079105">
    <property type="protein sequence ID" value="QXQ13281.1"/>
    <property type="molecule type" value="Genomic_DNA"/>
</dbReference>
<dbReference type="PANTHER" id="PTHR30055:SF226">
    <property type="entry name" value="HTH-TYPE TRANSCRIPTIONAL REGULATOR PKSA"/>
    <property type="match status" value="1"/>
</dbReference>
<gene>
    <name evidence="4" type="ORF">KV203_15615</name>
</gene>
<accession>A0ABX8S7N3</accession>
<sequence>MPTDDTDYRLNVVDAALQLFAEQGYESTSVDAIAAAAGISRRTLFRQFRSKDDVVFADLEILLGRTRDYLHDDEHADPWLAICAAAMLVYRGYTAEAERARQRYQVVRTVPVLREREIVMVRRYERLFVEYLRSRLPETPGLDRVRFAAAVVTTHNYLLGRMLRGYPSDAEQVWTALVAIRDERTGTHPSDEVVVAVFPRGTRVGELVRTLQNRLGDGL</sequence>
<keyword evidence="1 2" id="KW-0238">DNA-binding</keyword>
<feature type="DNA-binding region" description="H-T-H motif" evidence="2">
    <location>
        <begin position="29"/>
        <end position="48"/>
    </location>
</feature>
<dbReference type="PRINTS" id="PR00455">
    <property type="entry name" value="HTHTETR"/>
</dbReference>
<dbReference type="Pfam" id="PF00440">
    <property type="entry name" value="TetR_N"/>
    <property type="match status" value="1"/>
</dbReference>
<reference evidence="4" key="1">
    <citation type="submission" date="2021-07" db="EMBL/GenBank/DDBJ databases">
        <title>Candidatus Kaistella beijingensis sp. nov. isolated from a municipal wastewater treatment plant is involved in sludge foaming.</title>
        <authorList>
            <person name="Song Y."/>
            <person name="Liu S.-J."/>
        </authorList>
    </citation>
    <scope>NUCLEOTIDE SEQUENCE</scope>
    <source>
        <strain evidence="4">DSM 43998</strain>
    </source>
</reference>
<organism evidence="4 5">
    <name type="scientific">Skermania pinensis</name>
    <dbReference type="NCBI Taxonomy" id="39122"/>
    <lineage>
        <taxon>Bacteria</taxon>
        <taxon>Bacillati</taxon>
        <taxon>Actinomycetota</taxon>
        <taxon>Actinomycetes</taxon>
        <taxon>Mycobacteriales</taxon>
        <taxon>Gordoniaceae</taxon>
        <taxon>Skermania</taxon>
    </lineage>
</organism>
<dbReference type="Gene3D" id="1.10.10.60">
    <property type="entry name" value="Homeodomain-like"/>
    <property type="match status" value="1"/>
</dbReference>
<evidence type="ECO:0000256" key="1">
    <source>
        <dbReference type="ARBA" id="ARBA00023125"/>
    </source>
</evidence>
<proteinExistence type="predicted"/>
<evidence type="ECO:0000313" key="4">
    <source>
        <dbReference type="EMBL" id="QXQ13281.1"/>
    </source>
</evidence>
<evidence type="ECO:0000313" key="5">
    <source>
        <dbReference type="Proteomes" id="UP000887023"/>
    </source>
</evidence>
<keyword evidence="5" id="KW-1185">Reference proteome</keyword>
<feature type="domain" description="HTH tetR-type" evidence="3">
    <location>
        <begin position="6"/>
        <end position="66"/>
    </location>
</feature>
<dbReference type="InterPro" id="IPR050109">
    <property type="entry name" value="HTH-type_TetR-like_transc_reg"/>
</dbReference>